<evidence type="ECO:0000256" key="3">
    <source>
        <dbReference type="ARBA" id="ARBA00023295"/>
    </source>
</evidence>
<feature type="transmembrane region" description="Helical" evidence="6">
    <location>
        <begin position="29"/>
        <end position="51"/>
    </location>
</feature>
<keyword evidence="9" id="KW-1185">Reference proteome</keyword>
<evidence type="ECO:0000313" key="8">
    <source>
        <dbReference type="EMBL" id="SKA33402.1"/>
    </source>
</evidence>
<evidence type="ECO:0000313" key="9">
    <source>
        <dbReference type="Proteomes" id="UP000190637"/>
    </source>
</evidence>
<keyword evidence="6" id="KW-1133">Transmembrane helix</keyword>
<dbReference type="PROSITE" id="PS51764">
    <property type="entry name" value="GH26"/>
    <property type="match status" value="1"/>
</dbReference>
<dbReference type="Gene3D" id="3.20.20.80">
    <property type="entry name" value="Glycosidases"/>
    <property type="match status" value="1"/>
</dbReference>
<dbReference type="EMBL" id="FUWS01000012">
    <property type="protein sequence ID" value="SKA33402.1"/>
    <property type="molecule type" value="Genomic_DNA"/>
</dbReference>
<evidence type="ECO:0000256" key="6">
    <source>
        <dbReference type="SAM" id="Phobius"/>
    </source>
</evidence>
<feature type="region of interest" description="Disordered" evidence="5">
    <location>
        <begin position="1"/>
        <end position="26"/>
    </location>
</feature>
<dbReference type="PANTHER" id="PTHR40079">
    <property type="entry name" value="MANNAN ENDO-1,4-BETA-MANNOSIDASE E-RELATED"/>
    <property type="match status" value="1"/>
</dbReference>
<dbReference type="PANTHER" id="PTHR40079:SF4">
    <property type="entry name" value="GH26 DOMAIN-CONTAINING PROTEIN-RELATED"/>
    <property type="match status" value="1"/>
</dbReference>
<evidence type="ECO:0000259" key="7">
    <source>
        <dbReference type="PROSITE" id="PS51764"/>
    </source>
</evidence>
<organism evidence="8 9">
    <name type="scientific">Marinactinospora thermotolerans DSM 45154</name>
    <dbReference type="NCBI Taxonomy" id="1122192"/>
    <lineage>
        <taxon>Bacteria</taxon>
        <taxon>Bacillati</taxon>
        <taxon>Actinomycetota</taxon>
        <taxon>Actinomycetes</taxon>
        <taxon>Streptosporangiales</taxon>
        <taxon>Nocardiopsidaceae</taxon>
        <taxon>Marinactinospora</taxon>
    </lineage>
</organism>
<accession>A0A1T4SZ46</accession>
<name>A0A1T4SZ46_9ACTN</name>
<dbReference type="SUPFAM" id="SSF51445">
    <property type="entry name" value="(Trans)glycosidases"/>
    <property type="match status" value="1"/>
</dbReference>
<feature type="domain" description="GH26" evidence="7">
    <location>
        <begin position="98"/>
        <end position="401"/>
    </location>
</feature>
<feature type="active site" description="Proton donor" evidence="4">
    <location>
        <position position="227"/>
    </location>
</feature>
<sequence>MRGKDDSAKTGGSGKGTGRVRPGRQRHRAAWSGALFIAVTLFVTSCGDYTIRPANVHDDPSDSPTYEPSTTIGGHDAPSPTPSHPAFSLPPGYGTPSPRPSTVPSPGTDPDCRVDEILEPSCGVWWGASPWRGNVYPLEEASGRRMDIVYTWHGVDQHELPNERERHLAAEGRFIHANVEARRFTRKGHPAVDYSDIIEGRFDDSLRSQARGVAELGAPVFITFDHEADANRRYNKRGTPREFVQAWRHIVDLYRDNGADNAIFVWNVTGWPHNFDRLPGLWPGNDYVDWISWEAYNMTGCELQPRWDHVLSFEEALAPMYEWVQTEGERHGIDPDKPVMIGEAGTVPIPGDPDATAQWYAEIPETLTKYERVRAVQIWDDMTAPTCDFRVLKNEAAREGFVEASRHDYLNIPDEAREAILEALELVDKLKGIGDDPRQERD</sequence>
<gene>
    <name evidence="8" type="ORF">SAMN02745673_04194</name>
</gene>
<protein>
    <recommendedName>
        <fullName evidence="7">GH26 domain-containing protein</fullName>
    </recommendedName>
</protein>
<dbReference type="InterPro" id="IPR017853">
    <property type="entry name" value="GH"/>
</dbReference>
<dbReference type="Pfam" id="PF02156">
    <property type="entry name" value="Glyco_hydro_26"/>
    <property type="match status" value="1"/>
</dbReference>
<evidence type="ECO:0000256" key="4">
    <source>
        <dbReference type="PROSITE-ProRule" id="PRU01100"/>
    </source>
</evidence>
<keyword evidence="2 4" id="KW-0378">Hydrolase</keyword>
<reference evidence="8 9" key="1">
    <citation type="submission" date="2017-02" db="EMBL/GenBank/DDBJ databases">
        <authorList>
            <person name="Peterson S.W."/>
        </authorList>
    </citation>
    <scope>NUCLEOTIDE SEQUENCE [LARGE SCALE GENOMIC DNA]</scope>
    <source>
        <strain evidence="8 9">DSM 45154</strain>
    </source>
</reference>
<dbReference type="STRING" id="1122192.SAMN02745673_04194"/>
<keyword evidence="3 4" id="KW-0326">Glycosidase</keyword>
<evidence type="ECO:0000256" key="1">
    <source>
        <dbReference type="ARBA" id="ARBA00007754"/>
    </source>
</evidence>
<dbReference type="InterPro" id="IPR000805">
    <property type="entry name" value="Glyco_hydro_26"/>
</dbReference>
<dbReference type="InterPro" id="IPR022790">
    <property type="entry name" value="GH26_dom"/>
</dbReference>
<evidence type="ECO:0000256" key="2">
    <source>
        <dbReference type="ARBA" id="ARBA00022801"/>
    </source>
</evidence>
<dbReference type="AlphaFoldDB" id="A0A1T4SZ46"/>
<feature type="active site" description="Nucleophile" evidence="4">
    <location>
        <position position="343"/>
    </location>
</feature>
<keyword evidence="6" id="KW-0472">Membrane</keyword>
<dbReference type="GO" id="GO:0006080">
    <property type="term" value="P:substituted mannan metabolic process"/>
    <property type="evidence" value="ECO:0007669"/>
    <property type="project" value="InterPro"/>
</dbReference>
<dbReference type="GO" id="GO:0016985">
    <property type="term" value="F:mannan endo-1,4-beta-mannosidase activity"/>
    <property type="evidence" value="ECO:0007669"/>
    <property type="project" value="InterPro"/>
</dbReference>
<keyword evidence="6" id="KW-0812">Transmembrane</keyword>
<dbReference type="Proteomes" id="UP000190637">
    <property type="component" value="Unassembled WGS sequence"/>
</dbReference>
<feature type="region of interest" description="Disordered" evidence="5">
    <location>
        <begin position="53"/>
        <end position="111"/>
    </location>
</feature>
<feature type="compositionally biased region" description="Polar residues" evidence="5">
    <location>
        <begin position="62"/>
        <end position="72"/>
    </location>
</feature>
<evidence type="ECO:0000256" key="5">
    <source>
        <dbReference type="SAM" id="MobiDB-lite"/>
    </source>
</evidence>
<comment type="similarity">
    <text evidence="1 4">Belongs to the glycosyl hydrolase 26 family.</text>
</comment>
<proteinExistence type="inferred from homology"/>